<evidence type="ECO:0000313" key="2">
    <source>
        <dbReference type="Proteomes" id="UP001500037"/>
    </source>
</evidence>
<organism evidence="1 2">
    <name type="scientific">Kitasatospora nipponensis</name>
    <dbReference type="NCBI Taxonomy" id="258049"/>
    <lineage>
        <taxon>Bacteria</taxon>
        <taxon>Bacillati</taxon>
        <taxon>Actinomycetota</taxon>
        <taxon>Actinomycetes</taxon>
        <taxon>Kitasatosporales</taxon>
        <taxon>Streptomycetaceae</taxon>
        <taxon>Kitasatospora</taxon>
    </lineage>
</organism>
<accession>A0ABN1VUB9</accession>
<gene>
    <name evidence="1" type="ORF">GCM10009665_12300</name>
</gene>
<reference evidence="1 2" key="1">
    <citation type="journal article" date="2019" name="Int. J. Syst. Evol. Microbiol.">
        <title>The Global Catalogue of Microorganisms (GCM) 10K type strain sequencing project: providing services to taxonomists for standard genome sequencing and annotation.</title>
        <authorList>
            <consortium name="The Broad Institute Genomics Platform"/>
            <consortium name="The Broad Institute Genome Sequencing Center for Infectious Disease"/>
            <person name="Wu L."/>
            <person name="Ma J."/>
        </authorList>
    </citation>
    <scope>NUCLEOTIDE SEQUENCE [LARGE SCALE GENOMIC DNA]</scope>
    <source>
        <strain evidence="1 2">JCM 13004</strain>
    </source>
</reference>
<name>A0ABN1VUB9_9ACTN</name>
<dbReference type="EMBL" id="BAAALF010000012">
    <property type="protein sequence ID" value="GAA1223557.1"/>
    <property type="molecule type" value="Genomic_DNA"/>
</dbReference>
<sequence>MGNIENTKAPVVESAESTQVAADGAGATAGADAARALYWATCFLDVNGWDLYAGRVDPTADAPDQAAREELARAAERGIDLGGGYAVRFSRDGSELWLHHPGSAAPARLGFDELEQWHPHALRWSEADRLLRAAALADPEQPYPGPTLARMGRFTPVCDEQDALLALPLLRAAFDALPGLDAYQRAVYPKRSDCRVGGVRWFRQEGSGHWYPDEGWDHEEDGPWVSAFDGHPDYQDFAEIGLCSTRDPFEGDFPFEALAEAVRRAEQRCAQVADRPWARVAGVRAAAEAVARAAVAAVTETETAQTVAGRPDGGAAVSSGVDEGLRAALRGLAVALEEADGVDRAVLAAVADRAQPLRGLVMAELVLGAEPGTLLRAVAARGALPEPMLHYWITVTVPVAPGRGAGDGDAVGAGPGDAVAVDAGAAPGPGWADDLAWRLNAELRAAGLGSGGQHHRLLHQDGSVVESITLDISGDFTAAFALARAVLREAGAPAGSVLSGILHGVAHRVELS</sequence>
<protein>
    <submittedName>
        <fullName evidence="1">Uncharacterized protein</fullName>
    </submittedName>
</protein>
<comment type="caution">
    <text evidence="1">The sequence shown here is derived from an EMBL/GenBank/DDBJ whole genome shotgun (WGS) entry which is preliminary data.</text>
</comment>
<dbReference type="RefSeq" id="WP_344440104.1">
    <property type="nucleotide sequence ID" value="NZ_BAAALF010000012.1"/>
</dbReference>
<keyword evidence="2" id="KW-1185">Reference proteome</keyword>
<proteinExistence type="predicted"/>
<evidence type="ECO:0000313" key="1">
    <source>
        <dbReference type="EMBL" id="GAA1223557.1"/>
    </source>
</evidence>
<dbReference type="Proteomes" id="UP001500037">
    <property type="component" value="Unassembled WGS sequence"/>
</dbReference>